<feature type="active site" description="Proton acceptor" evidence="8">
    <location>
        <position position="241"/>
    </location>
</feature>
<dbReference type="InterPro" id="IPR000577">
    <property type="entry name" value="Carb_kinase_FGGY"/>
</dbReference>
<dbReference type="InterPro" id="IPR050406">
    <property type="entry name" value="FGGY_Carb_Kinase"/>
</dbReference>
<evidence type="ECO:0000256" key="6">
    <source>
        <dbReference type="ARBA" id="ARBA00022840"/>
    </source>
</evidence>
<dbReference type="GO" id="GO:0005998">
    <property type="term" value="P:xylulose catabolic process"/>
    <property type="evidence" value="ECO:0007669"/>
    <property type="project" value="UniProtKB-UniRule"/>
</dbReference>
<evidence type="ECO:0000256" key="9">
    <source>
        <dbReference type="RuleBase" id="RU003733"/>
    </source>
</evidence>
<evidence type="ECO:0000256" key="8">
    <source>
        <dbReference type="HAMAP-Rule" id="MF_02220"/>
    </source>
</evidence>
<protein>
    <recommendedName>
        <fullName evidence="8 10">Xylulose kinase</fullName>
        <shortName evidence="8 10">Xylulokinase</shortName>
        <ecNumber evidence="8 10">2.7.1.17</ecNumber>
    </recommendedName>
</protein>
<dbReference type="InterPro" id="IPR006000">
    <property type="entry name" value="Xylulokinase"/>
</dbReference>
<proteinExistence type="inferred from homology"/>
<gene>
    <name evidence="8 10" type="primary">xylB</name>
    <name evidence="13" type="ORF">SAMN05421834_10610</name>
</gene>
<reference evidence="14" key="1">
    <citation type="submission" date="2017-01" db="EMBL/GenBank/DDBJ databases">
        <authorList>
            <person name="Varghese N."/>
            <person name="Submissions S."/>
        </authorList>
    </citation>
    <scope>NUCLEOTIDE SEQUENCE [LARGE SCALE GENOMIC DNA]</scope>
    <source>
        <strain evidence="14">ATCC 700103</strain>
    </source>
</reference>
<dbReference type="InterPro" id="IPR018483">
    <property type="entry name" value="Carb_kinase_FGGY_CS"/>
</dbReference>
<dbReference type="NCBIfam" id="TIGR01312">
    <property type="entry name" value="XylB"/>
    <property type="match status" value="1"/>
</dbReference>
<dbReference type="InterPro" id="IPR018484">
    <property type="entry name" value="FGGY_N"/>
</dbReference>
<dbReference type="HAMAP" id="MF_02220">
    <property type="entry name" value="XylB"/>
    <property type="match status" value="1"/>
</dbReference>
<feature type="domain" description="Carbohydrate kinase FGGY N-terminal" evidence="11">
    <location>
        <begin position="3"/>
        <end position="248"/>
    </location>
</feature>
<name>A0A1N6U1T7_9FIRM</name>
<comment type="function">
    <text evidence="8">Catalyzes the phosphorylation of D-xylulose to D-xylulose 5-phosphate.</text>
</comment>
<dbReference type="InterPro" id="IPR018485">
    <property type="entry name" value="FGGY_C"/>
</dbReference>
<keyword evidence="6 8" id="KW-0067">ATP-binding</keyword>
<evidence type="ECO:0000313" key="13">
    <source>
        <dbReference type="EMBL" id="SIQ59451.1"/>
    </source>
</evidence>
<dbReference type="RefSeq" id="WP_076544345.1">
    <property type="nucleotide sequence ID" value="NZ_FTNC01000006.1"/>
</dbReference>
<dbReference type="Gene3D" id="3.30.420.40">
    <property type="match status" value="2"/>
</dbReference>
<dbReference type="GO" id="GO:0004856">
    <property type="term" value="F:D-xylulokinase activity"/>
    <property type="evidence" value="ECO:0007669"/>
    <property type="project" value="UniProtKB-UniRule"/>
</dbReference>
<dbReference type="SUPFAM" id="SSF53067">
    <property type="entry name" value="Actin-like ATPase domain"/>
    <property type="match status" value="2"/>
</dbReference>
<sequence length="497" mass="54418">MQYTLGLDIGTSAVKALLMNQNGEIIAENSEGYPLSTPQAGWAEQNPEDWWQASQKVIRDLILENEIKAKKIKALSFSGQMHSSVFLDENMEVIRPAILWSDTRTSAECEEIYERVGGIKELASLVSNPALEGFTAPKILWLRNNEPENYKKLEKVLLPKDYIRYKLSGKLGMDLSDAAGTLLCDVKAEDWSEEILNRLELNPSIMPPVLKSIDIVGSVTTEAAEKTGLSTSTKIVAGGADNACGSVGSGIIKAGRVMASLGSSGVVVAQTDQAEADPEGRIHLFNHAVPESYYMMGVVLSAGMSFKWMKEELFNDELSFEQLNQEAESVAAGSEGLTFLPYLYGERTPHADADARGVFFGISGKHKRGHFIRSVMEGVSFALRDSLELIKARGVEIEEIRLIGGGAKSELWQQITADIFGETISLLNIEQGPAFGAAIIAGVGAGVFSDFESIVEDLVDVVKTVEPIAENVDKYNQNYKIYQNLYGDLKDRFKDLK</sequence>
<dbReference type="InterPro" id="IPR043129">
    <property type="entry name" value="ATPase_NBD"/>
</dbReference>
<keyword evidence="7 8" id="KW-0119">Carbohydrate metabolism</keyword>
<dbReference type="PIRSF" id="PIRSF000538">
    <property type="entry name" value="GlpK"/>
    <property type="match status" value="1"/>
</dbReference>
<evidence type="ECO:0000256" key="2">
    <source>
        <dbReference type="ARBA" id="ARBA00022629"/>
    </source>
</evidence>
<dbReference type="Proteomes" id="UP000185669">
    <property type="component" value="Unassembled WGS sequence"/>
</dbReference>
<feature type="binding site" evidence="8">
    <location>
        <begin position="81"/>
        <end position="82"/>
    </location>
    <ligand>
        <name>substrate</name>
    </ligand>
</feature>
<evidence type="ECO:0000256" key="7">
    <source>
        <dbReference type="ARBA" id="ARBA00023277"/>
    </source>
</evidence>
<dbReference type="EMBL" id="FTNC01000006">
    <property type="protein sequence ID" value="SIQ59451.1"/>
    <property type="molecule type" value="Genomic_DNA"/>
</dbReference>
<accession>A0A1N6U1T7</accession>
<dbReference type="CDD" id="cd07808">
    <property type="entry name" value="ASKHA_NBD_FGGY_EcXK-like"/>
    <property type="match status" value="1"/>
</dbReference>
<keyword evidence="2 8" id="KW-0859">Xylose metabolism</keyword>
<dbReference type="PANTHER" id="PTHR43095">
    <property type="entry name" value="SUGAR KINASE"/>
    <property type="match status" value="1"/>
</dbReference>
<evidence type="ECO:0000256" key="4">
    <source>
        <dbReference type="ARBA" id="ARBA00022741"/>
    </source>
</evidence>
<dbReference type="EC" id="2.7.1.17" evidence="8 10"/>
<keyword evidence="3 8" id="KW-0808">Transferase</keyword>
<comment type="catalytic activity">
    <reaction evidence="8 10">
        <text>D-xylulose + ATP = D-xylulose 5-phosphate + ADP + H(+)</text>
        <dbReference type="Rhea" id="RHEA:10964"/>
        <dbReference type="ChEBI" id="CHEBI:15378"/>
        <dbReference type="ChEBI" id="CHEBI:17140"/>
        <dbReference type="ChEBI" id="CHEBI:30616"/>
        <dbReference type="ChEBI" id="CHEBI:57737"/>
        <dbReference type="ChEBI" id="CHEBI:456216"/>
        <dbReference type="EC" id="2.7.1.17"/>
    </reaction>
</comment>
<evidence type="ECO:0000259" key="12">
    <source>
        <dbReference type="Pfam" id="PF02782"/>
    </source>
</evidence>
<dbReference type="STRING" id="56779.SAMN05421834_10610"/>
<evidence type="ECO:0000256" key="3">
    <source>
        <dbReference type="ARBA" id="ARBA00022679"/>
    </source>
</evidence>
<dbReference type="PROSITE" id="PS00445">
    <property type="entry name" value="FGGY_KINASES_2"/>
    <property type="match status" value="1"/>
</dbReference>
<keyword evidence="14" id="KW-1185">Reference proteome</keyword>
<comment type="similarity">
    <text evidence="1 8 9">Belongs to the FGGY kinase family.</text>
</comment>
<feature type="site" description="Important for activity" evidence="8">
    <location>
        <position position="8"/>
    </location>
</feature>
<feature type="domain" description="Carbohydrate kinase FGGY C-terminal" evidence="12">
    <location>
        <begin position="258"/>
        <end position="444"/>
    </location>
</feature>
<dbReference type="GO" id="GO:0042732">
    <property type="term" value="P:D-xylose metabolic process"/>
    <property type="evidence" value="ECO:0007669"/>
    <property type="project" value="UniProtKB-KW"/>
</dbReference>
<dbReference type="OrthoDB" id="1762170at2"/>
<evidence type="ECO:0000259" key="11">
    <source>
        <dbReference type="Pfam" id="PF00370"/>
    </source>
</evidence>
<dbReference type="GO" id="GO:0005524">
    <property type="term" value="F:ATP binding"/>
    <property type="evidence" value="ECO:0007669"/>
    <property type="project" value="UniProtKB-UniRule"/>
</dbReference>
<evidence type="ECO:0000256" key="1">
    <source>
        <dbReference type="ARBA" id="ARBA00009156"/>
    </source>
</evidence>
<dbReference type="Pfam" id="PF00370">
    <property type="entry name" value="FGGY_N"/>
    <property type="match status" value="1"/>
</dbReference>
<dbReference type="AlphaFoldDB" id="A0A1N6U1T7"/>
<organism evidence="13 14">
    <name type="scientific">Halanaerobium kushneri</name>
    <dbReference type="NCBI Taxonomy" id="56779"/>
    <lineage>
        <taxon>Bacteria</taxon>
        <taxon>Bacillati</taxon>
        <taxon>Bacillota</taxon>
        <taxon>Clostridia</taxon>
        <taxon>Halanaerobiales</taxon>
        <taxon>Halanaerobiaceae</taxon>
        <taxon>Halanaerobium</taxon>
    </lineage>
</organism>
<keyword evidence="4 8" id="KW-0547">Nucleotide-binding</keyword>
<dbReference type="PROSITE" id="PS00933">
    <property type="entry name" value="FGGY_KINASES_1"/>
    <property type="match status" value="1"/>
</dbReference>
<dbReference type="Pfam" id="PF02782">
    <property type="entry name" value="FGGY_C"/>
    <property type="match status" value="1"/>
</dbReference>
<evidence type="ECO:0000313" key="14">
    <source>
        <dbReference type="Proteomes" id="UP000185669"/>
    </source>
</evidence>
<keyword evidence="5 8" id="KW-0418">Kinase</keyword>
<evidence type="ECO:0000256" key="5">
    <source>
        <dbReference type="ARBA" id="ARBA00022777"/>
    </source>
</evidence>
<evidence type="ECO:0000256" key="10">
    <source>
        <dbReference type="RuleBase" id="RU364073"/>
    </source>
</evidence>
<dbReference type="PANTHER" id="PTHR43095:SF5">
    <property type="entry name" value="XYLULOSE KINASE"/>
    <property type="match status" value="1"/>
</dbReference>